<evidence type="ECO:0000313" key="2">
    <source>
        <dbReference type="EMBL" id="PHH80288.1"/>
    </source>
</evidence>
<dbReference type="Pfam" id="PF06985">
    <property type="entry name" value="HET"/>
    <property type="match status" value="1"/>
</dbReference>
<dbReference type="InterPro" id="IPR010730">
    <property type="entry name" value="HET"/>
</dbReference>
<dbReference type="Proteomes" id="UP000226431">
    <property type="component" value="Unassembled WGS sequence"/>
</dbReference>
<evidence type="ECO:0000313" key="3">
    <source>
        <dbReference type="Proteomes" id="UP000226431"/>
    </source>
</evidence>
<organism evidence="2 3">
    <name type="scientific">Ophiocordyceps camponoti-rufipedis</name>
    <dbReference type="NCBI Taxonomy" id="2004952"/>
    <lineage>
        <taxon>Eukaryota</taxon>
        <taxon>Fungi</taxon>
        <taxon>Dikarya</taxon>
        <taxon>Ascomycota</taxon>
        <taxon>Pezizomycotina</taxon>
        <taxon>Sordariomycetes</taxon>
        <taxon>Hypocreomycetidae</taxon>
        <taxon>Hypocreales</taxon>
        <taxon>Ophiocordycipitaceae</taxon>
        <taxon>Ophiocordyceps</taxon>
    </lineage>
</organism>
<protein>
    <recommendedName>
        <fullName evidence="1">Heterokaryon incompatibility domain-containing protein</fullName>
    </recommendedName>
</protein>
<dbReference type="OrthoDB" id="5135333at2759"/>
<proteinExistence type="predicted"/>
<evidence type="ECO:0000259" key="1">
    <source>
        <dbReference type="Pfam" id="PF06985"/>
    </source>
</evidence>
<comment type="caution">
    <text evidence="2">The sequence shown here is derived from an EMBL/GenBank/DDBJ whole genome shotgun (WGS) entry which is preliminary data.</text>
</comment>
<name>A0A2C5YQA7_9HYPO</name>
<dbReference type="AlphaFoldDB" id="A0A2C5YQA7"/>
<accession>A0A2C5YQA7</accession>
<sequence length="733" mass="83296">MSGHSDTNAPFQPVTDCQVCLDIWRHFVDPESAQKVIFGSSQDAHSILCSVHGPLAKDFVDYVKTCHEHEQHQIDSNDVGLLPRGQGSSVWLTESNSKLGIVWSLLLVRRENILGHPGTGRLLDPEWVDLDIIKEWKRMCLTDHGAKCHNPLKVWPVRPAWLIDVEKRCIVPGQSPGEFVALSYRWGDATPVVVDADTLARLREPYALDGFNELDRSAPIIRHAMHVTAVLGERYLWADVLCIPRGEDQVMTEQLKMMGAIYANAFVTIIAGDGDSQEGLFGLRGVSSPRDLRQRVIPFGEEKLFVRNTDIFSLQNGPYHDRGWTYQEYKLARRRLFFHSHELHWECTCSVWHEEMIPGAEADKYLDPRPHVIIAGFPDLESLSHITGRYNEKLLRYDEDALPAITGLLSVMSRSFTGGFLYGIPEMFFDRALGWGPPWIPFLQLRRRTPSHLPEGRRLSPSGLPSWSWIGWEGLVSYGISEACRINRRVREIGETTPITEWYTSNSPHDPPSRRRRIRSTWFENRDGYKDFTRPLPAGWTRHEDPPRIHPDGCARYTFTHADLPDDDSENAAWFYPFPVPEVGETMPPCMPEQTRYLFCETERVWLRGYRDPHRTDVDGMPNKSVGLRSCSGIRVGCLDLPDLDSLSLFPEFTDDTEGLRVELVALYKSAVVQQPYVKGETGTTGPKINSSSHYAVLWIEWKEGVAYRLANGKVNAAAWLELEPDTVSLVLG</sequence>
<reference evidence="2 3" key="1">
    <citation type="submission" date="2017-06" db="EMBL/GenBank/DDBJ databases">
        <title>Ant-infecting Ophiocordyceps genomes reveal a high diversity of potential behavioral manipulation genes and a possible major role for enterotoxins.</title>
        <authorList>
            <person name="De Bekker C."/>
            <person name="Evans H.C."/>
            <person name="Brachmann A."/>
            <person name="Hughes D.P."/>
        </authorList>
    </citation>
    <scope>NUCLEOTIDE SEQUENCE [LARGE SCALE GENOMIC DNA]</scope>
    <source>
        <strain evidence="2 3">Map16</strain>
    </source>
</reference>
<gene>
    <name evidence="2" type="ORF">CDD80_2129</name>
</gene>
<keyword evidence="3" id="KW-1185">Reference proteome</keyword>
<dbReference type="EMBL" id="NJES01000020">
    <property type="protein sequence ID" value="PHH80288.1"/>
    <property type="molecule type" value="Genomic_DNA"/>
</dbReference>
<dbReference type="PANTHER" id="PTHR33112:SF16">
    <property type="entry name" value="HETEROKARYON INCOMPATIBILITY DOMAIN-CONTAINING PROTEIN"/>
    <property type="match status" value="1"/>
</dbReference>
<dbReference type="PANTHER" id="PTHR33112">
    <property type="entry name" value="DOMAIN PROTEIN, PUTATIVE-RELATED"/>
    <property type="match status" value="1"/>
</dbReference>
<feature type="domain" description="Heterokaryon incompatibility" evidence="1">
    <location>
        <begin position="179"/>
        <end position="328"/>
    </location>
</feature>